<dbReference type="EMBL" id="OU895880">
    <property type="protein sequence ID" value="CAG9812274.1"/>
    <property type="molecule type" value="Genomic_DNA"/>
</dbReference>
<organism evidence="7 8">
    <name type="scientific">Chironomus riparius</name>
    <dbReference type="NCBI Taxonomy" id="315576"/>
    <lineage>
        <taxon>Eukaryota</taxon>
        <taxon>Metazoa</taxon>
        <taxon>Ecdysozoa</taxon>
        <taxon>Arthropoda</taxon>
        <taxon>Hexapoda</taxon>
        <taxon>Insecta</taxon>
        <taxon>Pterygota</taxon>
        <taxon>Neoptera</taxon>
        <taxon>Endopterygota</taxon>
        <taxon>Diptera</taxon>
        <taxon>Nematocera</taxon>
        <taxon>Chironomoidea</taxon>
        <taxon>Chironomidae</taxon>
        <taxon>Chironominae</taxon>
        <taxon>Chironomus</taxon>
    </lineage>
</organism>
<feature type="chain" id="PRO_5040506135" description="Lipase domain-containing protein" evidence="5">
    <location>
        <begin position="22"/>
        <end position="373"/>
    </location>
</feature>
<evidence type="ECO:0000313" key="8">
    <source>
        <dbReference type="Proteomes" id="UP001153620"/>
    </source>
</evidence>
<dbReference type="PANTHER" id="PTHR11610:SF173">
    <property type="entry name" value="LIPASE DOMAIN-CONTAINING PROTEIN-RELATED"/>
    <property type="match status" value="1"/>
</dbReference>
<dbReference type="InterPro" id="IPR013818">
    <property type="entry name" value="Lipase"/>
</dbReference>
<evidence type="ECO:0000256" key="1">
    <source>
        <dbReference type="ARBA" id="ARBA00004613"/>
    </source>
</evidence>
<gene>
    <name evidence="7" type="ORF">CHIRRI_LOCUS15079</name>
</gene>
<dbReference type="Gene3D" id="3.40.50.1820">
    <property type="entry name" value="alpha/beta hydrolase"/>
    <property type="match status" value="1"/>
</dbReference>
<accession>A0A9N9SAU1</accession>
<comment type="similarity">
    <text evidence="2 4">Belongs to the AB hydrolase superfamily. Lipase family.</text>
</comment>
<evidence type="ECO:0000256" key="2">
    <source>
        <dbReference type="ARBA" id="ARBA00010701"/>
    </source>
</evidence>
<dbReference type="SUPFAM" id="SSF53474">
    <property type="entry name" value="alpha/beta-Hydrolases"/>
    <property type="match status" value="1"/>
</dbReference>
<keyword evidence="3" id="KW-0964">Secreted</keyword>
<dbReference type="GO" id="GO:0016042">
    <property type="term" value="P:lipid catabolic process"/>
    <property type="evidence" value="ECO:0007669"/>
    <property type="project" value="TreeGrafter"/>
</dbReference>
<feature type="signal peptide" evidence="5">
    <location>
        <begin position="1"/>
        <end position="21"/>
    </location>
</feature>
<evidence type="ECO:0000313" key="7">
    <source>
        <dbReference type="EMBL" id="CAG9812274.1"/>
    </source>
</evidence>
<proteinExistence type="inferred from homology"/>
<protein>
    <recommendedName>
        <fullName evidence="6">Lipase domain-containing protein</fullName>
    </recommendedName>
</protein>
<keyword evidence="8" id="KW-1185">Reference proteome</keyword>
<dbReference type="PRINTS" id="PR00821">
    <property type="entry name" value="TAGLIPASE"/>
</dbReference>
<feature type="domain" description="Lipase" evidence="6">
    <location>
        <begin position="54"/>
        <end position="315"/>
    </location>
</feature>
<reference evidence="7" key="1">
    <citation type="submission" date="2022-01" db="EMBL/GenBank/DDBJ databases">
        <authorList>
            <person name="King R."/>
        </authorList>
    </citation>
    <scope>NUCLEOTIDE SEQUENCE</scope>
</reference>
<dbReference type="AlphaFoldDB" id="A0A9N9SAU1"/>
<evidence type="ECO:0000256" key="5">
    <source>
        <dbReference type="SAM" id="SignalP"/>
    </source>
</evidence>
<dbReference type="PANTHER" id="PTHR11610">
    <property type="entry name" value="LIPASE"/>
    <property type="match status" value="1"/>
</dbReference>
<dbReference type="Pfam" id="PF00151">
    <property type="entry name" value="Lipase"/>
    <property type="match status" value="1"/>
</dbReference>
<evidence type="ECO:0000259" key="6">
    <source>
        <dbReference type="Pfam" id="PF00151"/>
    </source>
</evidence>
<name>A0A9N9SAU1_9DIPT</name>
<evidence type="ECO:0000256" key="4">
    <source>
        <dbReference type="RuleBase" id="RU004262"/>
    </source>
</evidence>
<keyword evidence="5" id="KW-0732">Signal</keyword>
<evidence type="ECO:0000256" key="3">
    <source>
        <dbReference type="ARBA" id="ARBA00022525"/>
    </source>
</evidence>
<dbReference type="GO" id="GO:0016298">
    <property type="term" value="F:lipase activity"/>
    <property type="evidence" value="ECO:0007669"/>
    <property type="project" value="InterPro"/>
</dbReference>
<dbReference type="InterPro" id="IPR029058">
    <property type="entry name" value="AB_hydrolase_fold"/>
</dbReference>
<sequence length="373" mass="42328">MKLRSISVLCCIFQLVLYCDASSDGLLDYFNVFDIGKKVSVIFSPNVFEAYSYKLESMADIINNPKFRKDRPTVIYIHGWLEDGEFEESVMAVRSAYRVRDDHNILAVDWSLYSQWNFPIPYKSSISKLKDICELMAEQLELIRTRGCNCHKSIYLVGHSLGGQCAGLVGRTVKKLSNGQYVIPKIFALDPAGPGFEFTTIVGVTGFDSISKDDAKYVQIIHTNGGRLGVEKRAGHSDFFVNGGNEQPGCLTDICHHRRSWVYFQESVREDEIFMSRQCDSYYDFLNGYCDKNDIKYMGYSSNETYPIGTYFLRTHPSIFGTPLGKDGLTNTKFILKNQDGSVSNGAKHFSYELKMLSNINIDKHKDSFNNNI</sequence>
<reference evidence="7" key="2">
    <citation type="submission" date="2022-10" db="EMBL/GenBank/DDBJ databases">
        <authorList>
            <consortium name="ENA_rothamsted_submissions"/>
            <consortium name="culmorum"/>
            <person name="King R."/>
        </authorList>
    </citation>
    <scope>NUCLEOTIDE SEQUENCE</scope>
</reference>
<comment type="subcellular location">
    <subcellularLocation>
        <location evidence="1">Secreted</location>
    </subcellularLocation>
</comment>
<dbReference type="OrthoDB" id="199913at2759"/>
<dbReference type="InterPro" id="IPR000734">
    <property type="entry name" value="TAG_lipase"/>
</dbReference>
<dbReference type="GO" id="GO:0017171">
    <property type="term" value="F:serine hydrolase activity"/>
    <property type="evidence" value="ECO:0007669"/>
    <property type="project" value="TreeGrafter"/>
</dbReference>
<dbReference type="GO" id="GO:0005615">
    <property type="term" value="C:extracellular space"/>
    <property type="evidence" value="ECO:0007669"/>
    <property type="project" value="TreeGrafter"/>
</dbReference>
<dbReference type="Proteomes" id="UP001153620">
    <property type="component" value="Chromosome 4"/>
</dbReference>